<evidence type="ECO:0000256" key="2">
    <source>
        <dbReference type="ARBA" id="ARBA00022737"/>
    </source>
</evidence>
<evidence type="ECO:0000256" key="1">
    <source>
        <dbReference type="ARBA" id="ARBA00022723"/>
    </source>
</evidence>
<feature type="domain" description="C2H2-type" evidence="6">
    <location>
        <begin position="279"/>
        <end position="307"/>
    </location>
</feature>
<feature type="domain" description="C2H2-type" evidence="6">
    <location>
        <begin position="251"/>
        <end position="278"/>
    </location>
</feature>
<dbReference type="InterPro" id="IPR036236">
    <property type="entry name" value="Znf_C2H2_sf"/>
</dbReference>
<organism evidence="7">
    <name type="scientific">Timema bartmani</name>
    <dbReference type="NCBI Taxonomy" id="61472"/>
    <lineage>
        <taxon>Eukaryota</taxon>
        <taxon>Metazoa</taxon>
        <taxon>Ecdysozoa</taxon>
        <taxon>Arthropoda</taxon>
        <taxon>Hexapoda</taxon>
        <taxon>Insecta</taxon>
        <taxon>Pterygota</taxon>
        <taxon>Neoptera</taxon>
        <taxon>Polyneoptera</taxon>
        <taxon>Phasmatodea</taxon>
        <taxon>Timematodea</taxon>
        <taxon>Timematoidea</taxon>
        <taxon>Timematidae</taxon>
        <taxon>Timema</taxon>
    </lineage>
</organism>
<protein>
    <recommendedName>
        <fullName evidence="6">C2H2-type domain-containing protein</fullName>
    </recommendedName>
</protein>
<dbReference type="GO" id="GO:0008270">
    <property type="term" value="F:zinc ion binding"/>
    <property type="evidence" value="ECO:0007669"/>
    <property type="project" value="UniProtKB-KW"/>
</dbReference>
<dbReference type="AlphaFoldDB" id="A0A7R9ET92"/>
<proteinExistence type="predicted"/>
<evidence type="ECO:0000256" key="5">
    <source>
        <dbReference type="PROSITE-ProRule" id="PRU00042"/>
    </source>
</evidence>
<keyword evidence="2" id="KW-0677">Repeat</keyword>
<dbReference type="PROSITE" id="PS00028">
    <property type="entry name" value="ZINC_FINGER_C2H2_1"/>
    <property type="match status" value="6"/>
</dbReference>
<evidence type="ECO:0000256" key="3">
    <source>
        <dbReference type="ARBA" id="ARBA00022771"/>
    </source>
</evidence>
<dbReference type="PROSITE" id="PS50157">
    <property type="entry name" value="ZINC_FINGER_C2H2_2"/>
    <property type="match status" value="5"/>
</dbReference>
<reference evidence="7" key="1">
    <citation type="submission" date="2020-11" db="EMBL/GenBank/DDBJ databases">
        <authorList>
            <person name="Tran Van P."/>
        </authorList>
    </citation>
    <scope>NUCLEOTIDE SEQUENCE</scope>
</reference>
<dbReference type="SMART" id="SM00355">
    <property type="entry name" value="ZnF_C2H2"/>
    <property type="match status" value="7"/>
</dbReference>
<dbReference type="SUPFAM" id="SSF57667">
    <property type="entry name" value="beta-beta-alpha zinc fingers"/>
    <property type="match status" value="3"/>
</dbReference>
<sequence length="556" mass="63428">MWACSDKHVVKLLYLTGVYFPSASSDKHVVKLLYLTGVYFPSSSSNKHVVKLLYLTGVYFPSASSDKHVVKLLYLTGVYFPSACSDKHVVKLLYLTGVYFPSASSDIDLRHKLYLLLGTIFPKEEPRDIIIKEEPEMTISSPVFVAVKCDPDVADNFASEDLILKQEPKEEPDKHLTCISSHLYYSEQSQHYNVNHKTNLFVQNTYSSHSPAVPIFPTTVNGKFPSKVHAEKPQQSKKPCRTMEDGKSEDLVCILCGKSFKSLKNLKRHVNVHGCERSFGCSHCSWAFKTKYALERHTQFVHVTDKPFKCELCDASFWQEVSLKKHVAQHVNDKPFLCVECNISFPHISSYNKHLAFHAPKPKHKYKCEFCDKILQTKYNHERHIMFKHSKNAIPLTCMLCDIKFSSRSSLKRHISLHMNEKFPCKACDKKFTWYNLKVHNNRYIKSGRSCAGNMVMDQNESSVAAQVMLFYKLNCWDNSLGSTTPKVHITFLPPLLSASCPPPPFRASSHPLHISISSCPSLSLLALILPFTTQVPDPYLNIGTWYTLYHSRPDF</sequence>
<feature type="domain" description="C2H2-type" evidence="6">
    <location>
        <begin position="396"/>
        <end position="423"/>
    </location>
</feature>
<dbReference type="EMBL" id="OD564742">
    <property type="protein sequence ID" value="CAD7439641.1"/>
    <property type="molecule type" value="Genomic_DNA"/>
</dbReference>
<evidence type="ECO:0000259" key="6">
    <source>
        <dbReference type="PROSITE" id="PS50157"/>
    </source>
</evidence>
<dbReference type="Pfam" id="PF00096">
    <property type="entry name" value="zf-C2H2"/>
    <property type="match status" value="1"/>
</dbReference>
<feature type="domain" description="C2H2-type" evidence="6">
    <location>
        <begin position="308"/>
        <end position="335"/>
    </location>
</feature>
<dbReference type="Gene3D" id="3.30.160.60">
    <property type="entry name" value="Classic Zinc Finger"/>
    <property type="match status" value="4"/>
</dbReference>
<dbReference type="InterPro" id="IPR013087">
    <property type="entry name" value="Znf_C2H2_type"/>
</dbReference>
<dbReference type="PANTHER" id="PTHR24379:SF121">
    <property type="entry name" value="C2H2-TYPE DOMAIN-CONTAINING PROTEIN"/>
    <property type="match status" value="1"/>
</dbReference>
<feature type="domain" description="C2H2-type" evidence="6">
    <location>
        <begin position="336"/>
        <end position="363"/>
    </location>
</feature>
<accession>A0A7R9ET92</accession>
<keyword evidence="3 5" id="KW-0863">Zinc-finger</keyword>
<name>A0A7R9ET92_9NEOP</name>
<gene>
    <name evidence="7" type="ORF">TBIB3V08_LOCUS2190</name>
</gene>
<dbReference type="PANTHER" id="PTHR24379">
    <property type="entry name" value="KRAB AND ZINC FINGER DOMAIN-CONTAINING"/>
    <property type="match status" value="1"/>
</dbReference>
<keyword evidence="4" id="KW-0862">Zinc</keyword>
<dbReference type="Pfam" id="PF13894">
    <property type="entry name" value="zf-C2H2_4"/>
    <property type="match status" value="1"/>
</dbReference>
<keyword evidence="1" id="KW-0479">Metal-binding</keyword>
<evidence type="ECO:0000313" key="7">
    <source>
        <dbReference type="EMBL" id="CAD7439641.1"/>
    </source>
</evidence>
<evidence type="ECO:0000256" key="4">
    <source>
        <dbReference type="ARBA" id="ARBA00022833"/>
    </source>
</evidence>